<gene>
    <name evidence="1" type="ORF">CI088_13740</name>
</gene>
<evidence type="ECO:0000313" key="1">
    <source>
        <dbReference type="EMBL" id="PZL70942.1"/>
    </source>
</evidence>
<keyword evidence="2" id="KW-1185">Reference proteome</keyword>
<dbReference type="STRING" id="1077675.BCR22_14205"/>
<name>A0A2W4BDD5_9ENTE</name>
<organism evidence="1 2">
    <name type="scientific">Enterococcus plantarum</name>
    <dbReference type="NCBI Taxonomy" id="1077675"/>
    <lineage>
        <taxon>Bacteria</taxon>
        <taxon>Bacillati</taxon>
        <taxon>Bacillota</taxon>
        <taxon>Bacilli</taxon>
        <taxon>Lactobacillales</taxon>
        <taxon>Enterococcaceae</taxon>
        <taxon>Enterococcus</taxon>
    </lineage>
</organism>
<protein>
    <submittedName>
        <fullName evidence="1">Uncharacterized protein</fullName>
    </submittedName>
</protein>
<dbReference type="Proteomes" id="UP000249828">
    <property type="component" value="Unassembled WGS sequence"/>
</dbReference>
<reference evidence="1 2" key="1">
    <citation type="submission" date="2017-11" db="EMBL/GenBank/DDBJ databases">
        <title>Draft genome sequence of Enterococcus plantarum TRW2 strain isolated from lettuce.</title>
        <authorList>
            <person name="Kim E.B."/>
            <person name="Marco M.L."/>
            <person name="Williams T.R."/>
            <person name="You I.H."/>
        </authorList>
    </citation>
    <scope>NUCLEOTIDE SEQUENCE [LARGE SCALE GENOMIC DNA]</scope>
    <source>
        <strain evidence="1 2">TRW2</strain>
    </source>
</reference>
<sequence>MPFGRRIDESSEIARPVRFTFLWYSCTNHLFRKIDKVSVKQKAFQYYFPNFQKRRPVRFTFLYSRFYFRIRCIFCVAALRGDARNEEKKN</sequence>
<evidence type="ECO:0000313" key="2">
    <source>
        <dbReference type="Proteomes" id="UP000249828"/>
    </source>
</evidence>
<comment type="caution">
    <text evidence="1">The sequence shown here is derived from an EMBL/GenBank/DDBJ whole genome shotgun (WGS) entry which is preliminary data.</text>
</comment>
<dbReference type="EMBL" id="PIEU01000111">
    <property type="protein sequence ID" value="PZL70942.1"/>
    <property type="molecule type" value="Genomic_DNA"/>
</dbReference>
<dbReference type="AlphaFoldDB" id="A0A2W4BDD5"/>
<accession>A0A2W4BDD5</accession>
<proteinExistence type="predicted"/>